<evidence type="ECO:0000313" key="4">
    <source>
        <dbReference type="Proteomes" id="UP000050277"/>
    </source>
</evidence>
<organism evidence="3 4">
    <name type="scientific">Herpetosiphon geysericola</name>
    <dbReference type="NCBI Taxonomy" id="70996"/>
    <lineage>
        <taxon>Bacteria</taxon>
        <taxon>Bacillati</taxon>
        <taxon>Chloroflexota</taxon>
        <taxon>Chloroflexia</taxon>
        <taxon>Herpetosiphonales</taxon>
        <taxon>Herpetosiphonaceae</taxon>
        <taxon>Herpetosiphon</taxon>
    </lineage>
</organism>
<keyword evidence="1" id="KW-0238">DNA-binding</keyword>
<feature type="domain" description="HTH luxR-type" evidence="2">
    <location>
        <begin position="1"/>
        <end position="66"/>
    </location>
</feature>
<dbReference type="InterPro" id="IPR039420">
    <property type="entry name" value="WalR-like"/>
</dbReference>
<dbReference type="Proteomes" id="UP000050277">
    <property type="component" value="Unassembled WGS sequence"/>
</dbReference>
<dbReference type="InterPro" id="IPR016032">
    <property type="entry name" value="Sig_transdc_resp-reg_C-effctor"/>
</dbReference>
<dbReference type="GO" id="GO:0003677">
    <property type="term" value="F:DNA binding"/>
    <property type="evidence" value="ECO:0007669"/>
    <property type="project" value="UniProtKB-KW"/>
</dbReference>
<dbReference type="PROSITE" id="PS50043">
    <property type="entry name" value="HTH_LUXR_2"/>
    <property type="match status" value="1"/>
</dbReference>
<dbReference type="PRINTS" id="PR00038">
    <property type="entry name" value="HTHLUXR"/>
</dbReference>
<dbReference type="GO" id="GO:0006355">
    <property type="term" value="P:regulation of DNA-templated transcription"/>
    <property type="evidence" value="ECO:0007669"/>
    <property type="project" value="InterPro"/>
</dbReference>
<keyword evidence="4" id="KW-1185">Reference proteome</keyword>
<dbReference type="CDD" id="cd06170">
    <property type="entry name" value="LuxR_C_like"/>
    <property type="match status" value="1"/>
</dbReference>
<accession>A0A0P6XUJ0</accession>
<dbReference type="PANTHER" id="PTHR43214">
    <property type="entry name" value="TWO-COMPONENT RESPONSE REGULATOR"/>
    <property type="match status" value="1"/>
</dbReference>
<dbReference type="STRING" id="70996.SE18_10360"/>
<dbReference type="EMBL" id="LGKP01000017">
    <property type="protein sequence ID" value="KPL88118.1"/>
    <property type="molecule type" value="Genomic_DNA"/>
</dbReference>
<comment type="caution">
    <text evidence="3">The sequence shown here is derived from an EMBL/GenBank/DDBJ whole genome shotgun (WGS) entry which is preliminary data.</text>
</comment>
<dbReference type="Gene3D" id="1.10.10.10">
    <property type="entry name" value="Winged helix-like DNA-binding domain superfamily/Winged helix DNA-binding domain"/>
    <property type="match status" value="1"/>
</dbReference>
<evidence type="ECO:0000256" key="1">
    <source>
        <dbReference type="ARBA" id="ARBA00023125"/>
    </source>
</evidence>
<dbReference type="SMART" id="SM00421">
    <property type="entry name" value="HTH_LUXR"/>
    <property type="match status" value="1"/>
</dbReference>
<dbReference type="PROSITE" id="PS00622">
    <property type="entry name" value="HTH_LUXR_1"/>
    <property type="match status" value="1"/>
</dbReference>
<gene>
    <name evidence="3" type="ORF">SE18_10360</name>
</gene>
<evidence type="ECO:0000313" key="3">
    <source>
        <dbReference type="EMBL" id="KPL88118.1"/>
    </source>
</evidence>
<name>A0A0P6XUJ0_9CHLR</name>
<protein>
    <recommendedName>
        <fullName evidence="2">HTH luxR-type domain-containing protein</fullName>
    </recommendedName>
</protein>
<dbReference type="Pfam" id="PF00196">
    <property type="entry name" value="GerE"/>
    <property type="match status" value="1"/>
</dbReference>
<dbReference type="InterPro" id="IPR036388">
    <property type="entry name" value="WH-like_DNA-bd_sf"/>
</dbReference>
<dbReference type="InterPro" id="IPR000792">
    <property type="entry name" value="Tscrpt_reg_LuxR_C"/>
</dbReference>
<dbReference type="OrthoDB" id="9807565at2"/>
<evidence type="ECO:0000259" key="2">
    <source>
        <dbReference type="PROSITE" id="PS50043"/>
    </source>
</evidence>
<sequence>MSKQKRPLSTSEQRIMQLLIQGQTNKAIAVTLNLTTGSVETSLHRIYVKLGVENRVRAALVYLQLTNAGQPLPSSENSSRI</sequence>
<dbReference type="AlphaFoldDB" id="A0A0P6XUJ0"/>
<reference evidence="3 4" key="1">
    <citation type="submission" date="2015-07" db="EMBL/GenBank/DDBJ databases">
        <title>Whole genome sequence of Herpetosiphon geysericola DSM 7119.</title>
        <authorList>
            <person name="Hemp J."/>
            <person name="Ward L.M."/>
            <person name="Pace L.A."/>
            <person name="Fischer W.W."/>
        </authorList>
    </citation>
    <scope>NUCLEOTIDE SEQUENCE [LARGE SCALE GENOMIC DNA]</scope>
    <source>
        <strain evidence="3 4">DSM 7119</strain>
    </source>
</reference>
<dbReference type="SUPFAM" id="SSF46894">
    <property type="entry name" value="C-terminal effector domain of the bipartite response regulators"/>
    <property type="match status" value="1"/>
</dbReference>
<proteinExistence type="predicted"/>
<dbReference type="RefSeq" id="WP_054534379.1">
    <property type="nucleotide sequence ID" value="NZ_LGKP01000017.1"/>
</dbReference>